<evidence type="ECO:0000256" key="7">
    <source>
        <dbReference type="ARBA" id="ARBA00022842"/>
    </source>
</evidence>
<dbReference type="SMART" id="SM00275">
    <property type="entry name" value="G_alpha"/>
    <property type="match status" value="1"/>
</dbReference>
<evidence type="ECO:0000256" key="5">
    <source>
        <dbReference type="ARBA" id="ARBA00022723"/>
    </source>
</evidence>
<dbReference type="STRING" id="246437.L9JKF7"/>
<dbReference type="InterPro" id="IPR027417">
    <property type="entry name" value="P-loop_NTPase"/>
</dbReference>
<dbReference type="eggNOG" id="KOG0082">
    <property type="taxonomic scope" value="Eukaryota"/>
</dbReference>
<dbReference type="Pfam" id="PF00503">
    <property type="entry name" value="G-alpha"/>
    <property type="match status" value="2"/>
</dbReference>
<sequence length="623" mass="68188">MGCRQSSEENEAARRSRRIDRHLRSESQRQRREIKLLLLGTSNSGKSTIVKQMKIIHSGGFNLEACKEYKPLIIYNAIDSLTRIIRALAALKIDFHNPDRAYDAVQLFALTGPAESKGEITPELLGVMRRLWADPGAQACFGRSSEYHLEDNAAYYLNDLERIAAPDYVPTVEDILRSRDMTTGIVENKFTFKELTFKMVDVGGQRSERKKWIHCFEGVTAIIFCVELSGYDLKLYEDNQTGQAGVALLPSPGLAEAGAALSFGPSWACSPRPVLMQLAAPGRGHGAGVCTCFWAGEVCGPHRAAMEAGGSVFKHLGVPPWNRAQVSVVVSGRVSGLQRPCPQDSQASSTRLAPSAVWVPVPTTALAAPSAPRVVLDGRCVIAGSGSWLSGPLDRAVAVPLFTLQLPLCSLGPCPLLCPEAGENLCAEAFRPDLGAASSVFARAGVANSSGTRPGSQIHLWQAEPAKPVPAAEDGSNGIAGSSTLCTCWDLGKMGRGFWEEETLRQAHRSRMAESLRLFDSICNNNWFINTSLILFLNKKDLLAEKIRRIPLTVCFPEYKGQNTYEEAAVYIQRQFEDLNRNKETKEIYSHFTCATDTSNIQFVFDAVTDVIIQNNLKYIGLC</sequence>
<dbReference type="FunCoup" id="L9JKF7">
    <property type="interactions" value="508"/>
</dbReference>
<dbReference type="GO" id="GO:0007188">
    <property type="term" value="P:adenylate cyclase-modulating G protein-coupled receptor signaling pathway"/>
    <property type="evidence" value="ECO:0007669"/>
    <property type="project" value="TreeGrafter"/>
</dbReference>
<evidence type="ECO:0000256" key="13">
    <source>
        <dbReference type="ARBA" id="ARBA00064186"/>
    </source>
</evidence>
<dbReference type="FunFam" id="1.10.400.10:FF:000006">
    <property type="entry name" value="Guanine nucleotide-binding protein G(Z) subunit alpha"/>
    <property type="match status" value="1"/>
</dbReference>
<feature type="binding site" evidence="17">
    <location>
        <begin position="538"/>
        <end position="541"/>
    </location>
    <ligand>
        <name>GTP</name>
        <dbReference type="ChEBI" id="CHEBI:37565"/>
    </ligand>
</feature>
<dbReference type="GO" id="GO:0005737">
    <property type="term" value="C:cytoplasm"/>
    <property type="evidence" value="ECO:0007669"/>
    <property type="project" value="TreeGrafter"/>
</dbReference>
<evidence type="ECO:0000256" key="6">
    <source>
        <dbReference type="ARBA" id="ARBA00022741"/>
    </source>
</evidence>
<dbReference type="Proteomes" id="UP000011518">
    <property type="component" value="Unassembled WGS sequence"/>
</dbReference>
<keyword evidence="21" id="KW-1185">Reference proteome</keyword>
<reference evidence="21" key="2">
    <citation type="journal article" date="2013" name="Nat. Commun.">
        <title>Genome of the Chinese tree shrew.</title>
        <authorList>
            <person name="Fan Y."/>
            <person name="Huang Z.Y."/>
            <person name="Cao C.C."/>
            <person name="Chen C.S."/>
            <person name="Chen Y.X."/>
            <person name="Fan D.D."/>
            <person name="He J."/>
            <person name="Hou H.L."/>
            <person name="Hu L."/>
            <person name="Hu X.T."/>
            <person name="Jiang X.T."/>
            <person name="Lai R."/>
            <person name="Lang Y.S."/>
            <person name="Liang B."/>
            <person name="Liao S.G."/>
            <person name="Mu D."/>
            <person name="Ma Y.Y."/>
            <person name="Niu Y.Y."/>
            <person name="Sun X.Q."/>
            <person name="Xia J.Q."/>
            <person name="Xiao J."/>
            <person name="Xiong Z.Q."/>
            <person name="Xu L."/>
            <person name="Yang L."/>
            <person name="Zhang Y."/>
            <person name="Zhao W."/>
            <person name="Zhao X.D."/>
            <person name="Zheng Y.T."/>
            <person name="Zhou J.M."/>
            <person name="Zhu Y.B."/>
            <person name="Zhang G.J."/>
            <person name="Wang J."/>
            <person name="Yao Y.G."/>
        </authorList>
    </citation>
    <scope>NUCLEOTIDE SEQUENCE [LARGE SCALE GENOMIC DNA]</scope>
</reference>
<dbReference type="GO" id="GO:0031683">
    <property type="term" value="F:G-protein beta/gamma-subunit complex binding"/>
    <property type="evidence" value="ECO:0007669"/>
    <property type="project" value="InterPro"/>
</dbReference>
<evidence type="ECO:0000256" key="4">
    <source>
        <dbReference type="ARBA" id="ARBA00022707"/>
    </source>
</evidence>
<keyword evidence="6 17" id="KW-0547">Nucleotide-binding</keyword>
<evidence type="ECO:0000256" key="3">
    <source>
        <dbReference type="ARBA" id="ARBA00006628"/>
    </source>
</evidence>
<dbReference type="GO" id="GO:0005525">
    <property type="term" value="F:GTP binding"/>
    <property type="evidence" value="ECO:0007669"/>
    <property type="project" value="UniProtKB-KW"/>
</dbReference>
<feature type="binding site" evidence="17">
    <location>
        <begin position="176"/>
        <end position="182"/>
    </location>
    <ligand>
        <name>GTP</name>
        <dbReference type="ChEBI" id="CHEBI:37565"/>
    </ligand>
</feature>
<dbReference type="InterPro" id="IPR001019">
    <property type="entry name" value="Gprotein_alpha_su"/>
</dbReference>
<evidence type="ECO:0000256" key="15">
    <source>
        <dbReference type="ARBA" id="ARBA00076942"/>
    </source>
</evidence>
<evidence type="ECO:0000256" key="11">
    <source>
        <dbReference type="ARBA" id="ARBA00023224"/>
    </source>
</evidence>
<dbReference type="InterPro" id="IPR011025">
    <property type="entry name" value="GproteinA_insert"/>
</dbReference>
<dbReference type="PANTHER" id="PTHR10218">
    <property type="entry name" value="GTP-BINDING PROTEIN ALPHA SUBUNIT"/>
    <property type="match status" value="1"/>
</dbReference>
<comment type="function">
    <text evidence="1">Guanine nucleotide-binding proteins (G proteins) are involved as modulators or transducers in various transmembrane signaling systems.</text>
</comment>
<keyword evidence="5 18" id="KW-0479">Metal-binding</keyword>
<evidence type="ECO:0000256" key="9">
    <source>
        <dbReference type="ARBA" id="ARBA00023136"/>
    </source>
</evidence>
<accession>L9JKF7</accession>
<dbReference type="Gene3D" id="1.10.400.10">
    <property type="entry name" value="GI Alpha 1, domain 2-like"/>
    <property type="match status" value="1"/>
</dbReference>
<keyword evidence="7 18" id="KW-0460">Magnesium</keyword>
<comment type="similarity">
    <text evidence="3">Belongs to the G-alpha family. G(i/o/t/z) subfamily.</text>
</comment>
<dbReference type="AlphaFoldDB" id="L9JKF7"/>
<dbReference type="CDD" id="cd00066">
    <property type="entry name" value="G-alpha"/>
    <property type="match status" value="1"/>
</dbReference>
<name>L9JKF7_TUPCH</name>
<keyword evidence="9" id="KW-0472">Membrane</keyword>
<keyword evidence="11" id="KW-0807">Transducer</keyword>
<feature type="binding site" evidence="18">
    <location>
        <position position="47"/>
    </location>
    <ligand>
        <name>Mg(2+)</name>
        <dbReference type="ChEBI" id="CHEBI:18420"/>
    </ligand>
</feature>
<evidence type="ECO:0000256" key="10">
    <source>
        <dbReference type="ARBA" id="ARBA00023139"/>
    </source>
</evidence>
<keyword evidence="8 17" id="KW-0342">GTP-binding</keyword>
<dbReference type="PROSITE" id="PS51882">
    <property type="entry name" value="G_ALPHA"/>
    <property type="match status" value="1"/>
</dbReference>
<gene>
    <name evidence="20" type="ORF">TREES_T100005551</name>
</gene>
<dbReference type="GO" id="GO:0003924">
    <property type="term" value="F:GTPase activity"/>
    <property type="evidence" value="ECO:0007669"/>
    <property type="project" value="InterPro"/>
</dbReference>
<evidence type="ECO:0000256" key="8">
    <source>
        <dbReference type="ARBA" id="ARBA00023134"/>
    </source>
</evidence>
<proteinExistence type="inferred from homology"/>
<dbReference type="Gene3D" id="3.40.50.300">
    <property type="entry name" value="P-loop containing nucleotide triphosphate hydrolases"/>
    <property type="match status" value="2"/>
</dbReference>
<keyword evidence="12" id="KW-0449">Lipoprotein</keyword>
<evidence type="ECO:0000256" key="17">
    <source>
        <dbReference type="PIRSR" id="PIRSR601019-1"/>
    </source>
</evidence>
<dbReference type="GO" id="GO:0046872">
    <property type="term" value="F:metal ion binding"/>
    <property type="evidence" value="ECO:0007669"/>
    <property type="project" value="UniProtKB-KW"/>
</dbReference>
<evidence type="ECO:0000256" key="19">
    <source>
        <dbReference type="SAM" id="MobiDB-lite"/>
    </source>
</evidence>
<feature type="region of interest" description="Disordered" evidence="19">
    <location>
        <begin position="1"/>
        <end position="26"/>
    </location>
</feature>
<evidence type="ECO:0000256" key="18">
    <source>
        <dbReference type="PIRSR" id="PIRSR601019-2"/>
    </source>
</evidence>
<organism evidence="20 21">
    <name type="scientific">Tupaia chinensis</name>
    <name type="common">Chinese tree shrew</name>
    <name type="synonym">Tupaia belangeri chinensis</name>
    <dbReference type="NCBI Taxonomy" id="246437"/>
    <lineage>
        <taxon>Eukaryota</taxon>
        <taxon>Metazoa</taxon>
        <taxon>Chordata</taxon>
        <taxon>Craniata</taxon>
        <taxon>Vertebrata</taxon>
        <taxon>Euteleostomi</taxon>
        <taxon>Mammalia</taxon>
        <taxon>Eutheria</taxon>
        <taxon>Euarchontoglires</taxon>
        <taxon>Scandentia</taxon>
        <taxon>Tupaiidae</taxon>
        <taxon>Tupaia</taxon>
    </lineage>
</organism>
<keyword evidence="4" id="KW-0519">Myristate</keyword>
<comment type="subunit">
    <text evidence="13">G-proteins are composed of 3 units; alpha, beta and gamma. The alpha chain contains the guanine nucleotide binding site. Interacts with ADGRB2.</text>
</comment>
<evidence type="ECO:0000256" key="14">
    <source>
        <dbReference type="ARBA" id="ARBA00074397"/>
    </source>
</evidence>
<feature type="binding site" evidence="18">
    <location>
        <position position="182"/>
    </location>
    <ligand>
        <name>Mg(2+)</name>
        <dbReference type="ChEBI" id="CHEBI:18420"/>
    </ligand>
</feature>
<keyword evidence="10" id="KW-0564">Palmitate</keyword>
<dbReference type="FunFam" id="3.40.50.300:FF:001357">
    <property type="entry name" value="Guanine nucleotide-binding protein G(i) subunit alpha-1"/>
    <property type="match status" value="1"/>
</dbReference>
<dbReference type="GO" id="GO:0005834">
    <property type="term" value="C:heterotrimeric G-protein complex"/>
    <property type="evidence" value="ECO:0007669"/>
    <property type="project" value="TreeGrafter"/>
</dbReference>
<dbReference type="PRINTS" id="PR00318">
    <property type="entry name" value="GPROTEINA"/>
</dbReference>
<evidence type="ECO:0000313" key="20">
    <source>
        <dbReference type="EMBL" id="ELW49657.1"/>
    </source>
</evidence>
<reference evidence="21" key="1">
    <citation type="submission" date="2012-07" db="EMBL/GenBank/DDBJ databases">
        <title>Genome of the Chinese tree shrew, a rising model animal genetically related to primates.</title>
        <authorList>
            <person name="Zhang G."/>
            <person name="Fan Y."/>
            <person name="Yao Y."/>
            <person name="Huang Z."/>
        </authorList>
    </citation>
    <scope>NUCLEOTIDE SEQUENCE [LARGE SCALE GENOMIC DNA]</scope>
</reference>
<evidence type="ECO:0000256" key="12">
    <source>
        <dbReference type="ARBA" id="ARBA00023288"/>
    </source>
</evidence>
<feature type="binding site" evidence="17">
    <location>
        <begin position="201"/>
        <end position="205"/>
    </location>
    <ligand>
        <name>GTP</name>
        <dbReference type="ChEBI" id="CHEBI:37565"/>
    </ligand>
</feature>
<evidence type="ECO:0000256" key="16">
    <source>
        <dbReference type="ARBA" id="ARBA00079994"/>
    </source>
</evidence>
<dbReference type="EMBL" id="KB320991">
    <property type="protein sequence ID" value="ELW49657.1"/>
    <property type="molecule type" value="Genomic_DNA"/>
</dbReference>
<dbReference type="InParanoid" id="L9JKF7"/>
<evidence type="ECO:0000256" key="1">
    <source>
        <dbReference type="ARBA" id="ARBA00003069"/>
    </source>
</evidence>
<dbReference type="FunFam" id="3.40.50.300:FF:002307">
    <property type="entry name" value="Guanine nucleotide-binding protein G(k) subunit alpha"/>
    <property type="match status" value="1"/>
</dbReference>
<evidence type="ECO:0000256" key="2">
    <source>
        <dbReference type="ARBA" id="ARBA00004635"/>
    </source>
</evidence>
<comment type="subcellular location">
    <subcellularLocation>
        <location evidence="2">Membrane</location>
        <topology evidence="2">Lipid-anchor</topology>
    </subcellularLocation>
</comment>
<protein>
    <recommendedName>
        <fullName evidence="14">Guanine nucleotide-binding protein G(z) subunit alpha</fullName>
    </recommendedName>
    <alternativeName>
        <fullName evidence="16">G(x) alpha chain</fullName>
    </alternativeName>
    <alternativeName>
        <fullName evidence="15">Gz-alpha</fullName>
    </alternativeName>
</protein>
<dbReference type="PANTHER" id="PTHR10218:SF65">
    <property type="entry name" value="GUANINE NUCLEOTIDE-BINDING PROTEIN G(Z) SUBUNIT ALPHA"/>
    <property type="match status" value="1"/>
</dbReference>
<evidence type="ECO:0000313" key="21">
    <source>
        <dbReference type="Proteomes" id="UP000011518"/>
    </source>
</evidence>
<dbReference type="SUPFAM" id="SSF52540">
    <property type="entry name" value="P-loop containing nucleoside triphosphate hydrolases"/>
    <property type="match status" value="1"/>
</dbReference>
<dbReference type="SUPFAM" id="SSF47895">
    <property type="entry name" value="Transducin (alpha subunit), insertion domain"/>
    <property type="match status" value="1"/>
</dbReference>
<feature type="binding site" evidence="17">
    <location>
        <position position="595"/>
    </location>
    <ligand>
        <name>GTP</name>
        <dbReference type="ChEBI" id="CHEBI:37565"/>
    </ligand>
</feature>
<dbReference type="GO" id="GO:0001664">
    <property type="term" value="F:G protein-coupled receptor binding"/>
    <property type="evidence" value="ECO:0007669"/>
    <property type="project" value="TreeGrafter"/>
</dbReference>